<dbReference type="EMBL" id="KB456272">
    <property type="protein sequence ID" value="EMF07998.1"/>
    <property type="molecule type" value="Genomic_DNA"/>
</dbReference>
<organism evidence="2 3">
    <name type="scientific">Sphaerulina musiva (strain SO2202)</name>
    <name type="common">Poplar stem canker fungus</name>
    <name type="synonym">Septoria musiva</name>
    <dbReference type="NCBI Taxonomy" id="692275"/>
    <lineage>
        <taxon>Eukaryota</taxon>
        <taxon>Fungi</taxon>
        <taxon>Dikarya</taxon>
        <taxon>Ascomycota</taxon>
        <taxon>Pezizomycotina</taxon>
        <taxon>Dothideomycetes</taxon>
        <taxon>Dothideomycetidae</taxon>
        <taxon>Mycosphaerellales</taxon>
        <taxon>Mycosphaerellaceae</taxon>
        <taxon>Sphaerulina</taxon>
    </lineage>
</organism>
<dbReference type="GeneID" id="27898828"/>
<evidence type="ECO:0000313" key="3">
    <source>
        <dbReference type="Proteomes" id="UP000016931"/>
    </source>
</evidence>
<dbReference type="RefSeq" id="XP_016756119.1">
    <property type="nucleotide sequence ID" value="XM_016901691.1"/>
</dbReference>
<evidence type="ECO:0000256" key="1">
    <source>
        <dbReference type="SAM" id="MobiDB-lite"/>
    </source>
</evidence>
<protein>
    <submittedName>
        <fullName evidence="2">Uncharacterized protein</fullName>
    </submittedName>
</protein>
<dbReference type="Proteomes" id="UP000016931">
    <property type="component" value="Unassembled WGS sequence"/>
</dbReference>
<name>M3BPA6_SPHMS</name>
<dbReference type="HOGENOM" id="CLU_1497134_0_0_1"/>
<accession>M3BPA6</accession>
<feature type="region of interest" description="Disordered" evidence="1">
    <location>
        <begin position="1"/>
        <end position="44"/>
    </location>
</feature>
<sequence>MTILDEQADFDDQKSVPPSKQSHDSPASEKSSPESTRVQTVPRLSNKVIAVQRQKDACDEMWRELTADHPTNSAEAARALAEGDDEYCRQAVRLYLMARTLNREIYAIEVACRRSGTTVGPPTLAPRSTQDYQGMLLSEQLRSLGRHPVQSPSQRLQESLAKICHFRGQYNPNTHGWVLD</sequence>
<feature type="compositionally biased region" description="Acidic residues" evidence="1">
    <location>
        <begin position="1"/>
        <end position="10"/>
    </location>
</feature>
<dbReference type="AlphaFoldDB" id="M3BPA6"/>
<evidence type="ECO:0000313" key="2">
    <source>
        <dbReference type="EMBL" id="EMF07998.1"/>
    </source>
</evidence>
<keyword evidence="3" id="KW-1185">Reference proteome</keyword>
<proteinExistence type="predicted"/>
<reference evidence="2 3" key="1">
    <citation type="journal article" date="2012" name="PLoS Pathog.">
        <title>Diverse lifestyles and strategies of plant pathogenesis encoded in the genomes of eighteen Dothideomycetes fungi.</title>
        <authorList>
            <person name="Ohm R.A."/>
            <person name="Feau N."/>
            <person name="Henrissat B."/>
            <person name="Schoch C.L."/>
            <person name="Horwitz B.A."/>
            <person name="Barry K.W."/>
            <person name="Condon B.J."/>
            <person name="Copeland A.C."/>
            <person name="Dhillon B."/>
            <person name="Glaser F."/>
            <person name="Hesse C.N."/>
            <person name="Kosti I."/>
            <person name="LaButti K."/>
            <person name="Lindquist E.A."/>
            <person name="Lucas S."/>
            <person name="Salamov A.A."/>
            <person name="Bradshaw R.E."/>
            <person name="Ciuffetti L."/>
            <person name="Hamelin R.C."/>
            <person name="Kema G.H.J."/>
            <person name="Lawrence C."/>
            <person name="Scott J.A."/>
            <person name="Spatafora J.W."/>
            <person name="Turgeon B.G."/>
            <person name="de Wit P.J.G.M."/>
            <person name="Zhong S."/>
            <person name="Goodwin S.B."/>
            <person name="Grigoriev I.V."/>
        </authorList>
    </citation>
    <scope>NUCLEOTIDE SEQUENCE [LARGE SCALE GENOMIC DNA]</scope>
    <source>
        <strain evidence="2 3">SO2202</strain>
    </source>
</reference>
<feature type="compositionally biased region" description="Polar residues" evidence="1">
    <location>
        <begin position="28"/>
        <end position="43"/>
    </location>
</feature>
<gene>
    <name evidence="2" type="ORF">SEPMUDRAFT_121507</name>
</gene>